<dbReference type="Proteomes" id="UP000266673">
    <property type="component" value="Unassembled WGS sequence"/>
</dbReference>
<sequence length="85" mass="9961">GVNSQSILFELKSTNFPDLFPIDIMHLLYKNIPNYMFKYWNGSFYSNNPSLNMNEYTVQKNTWVTIGKIMESNQKSMPICFGRLP</sequence>
<proteinExistence type="predicted"/>
<dbReference type="OrthoDB" id="2409473at2759"/>
<dbReference type="AlphaFoldDB" id="A0A397U3E5"/>
<protein>
    <submittedName>
        <fullName evidence="1">Uncharacterized protein</fullName>
    </submittedName>
</protein>
<organism evidence="1 2">
    <name type="scientific">Gigaspora rosea</name>
    <dbReference type="NCBI Taxonomy" id="44941"/>
    <lineage>
        <taxon>Eukaryota</taxon>
        <taxon>Fungi</taxon>
        <taxon>Fungi incertae sedis</taxon>
        <taxon>Mucoromycota</taxon>
        <taxon>Glomeromycotina</taxon>
        <taxon>Glomeromycetes</taxon>
        <taxon>Diversisporales</taxon>
        <taxon>Gigasporaceae</taxon>
        <taxon>Gigaspora</taxon>
    </lineage>
</organism>
<gene>
    <name evidence="1" type="ORF">C2G38_1988758</name>
</gene>
<accession>A0A397U3E5</accession>
<name>A0A397U3E5_9GLOM</name>
<keyword evidence="2" id="KW-1185">Reference proteome</keyword>
<evidence type="ECO:0000313" key="2">
    <source>
        <dbReference type="Proteomes" id="UP000266673"/>
    </source>
</evidence>
<dbReference type="EMBL" id="QKWP01002233">
    <property type="protein sequence ID" value="RIB04191.1"/>
    <property type="molecule type" value="Genomic_DNA"/>
</dbReference>
<comment type="caution">
    <text evidence="1">The sequence shown here is derived from an EMBL/GenBank/DDBJ whole genome shotgun (WGS) entry which is preliminary data.</text>
</comment>
<reference evidence="1 2" key="1">
    <citation type="submission" date="2018-06" db="EMBL/GenBank/DDBJ databases">
        <title>Comparative genomics reveals the genomic features of Rhizophagus irregularis, R. cerebriforme, R. diaphanum and Gigaspora rosea, and their symbiotic lifestyle signature.</title>
        <authorList>
            <person name="Morin E."/>
            <person name="San Clemente H."/>
            <person name="Chen E.C.H."/>
            <person name="De La Providencia I."/>
            <person name="Hainaut M."/>
            <person name="Kuo A."/>
            <person name="Kohler A."/>
            <person name="Murat C."/>
            <person name="Tang N."/>
            <person name="Roy S."/>
            <person name="Loubradou J."/>
            <person name="Henrissat B."/>
            <person name="Grigoriev I.V."/>
            <person name="Corradi N."/>
            <person name="Roux C."/>
            <person name="Martin F.M."/>
        </authorList>
    </citation>
    <scope>NUCLEOTIDE SEQUENCE [LARGE SCALE GENOMIC DNA]</scope>
    <source>
        <strain evidence="1 2">DAOM 194757</strain>
    </source>
</reference>
<evidence type="ECO:0000313" key="1">
    <source>
        <dbReference type="EMBL" id="RIB04191.1"/>
    </source>
</evidence>
<dbReference type="STRING" id="44941.A0A397U3E5"/>
<feature type="non-terminal residue" evidence="1">
    <location>
        <position position="1"/>
    </location>
</feature>